<keyword evidence="8" id="KW-1185">Reference proteome</keyword>
<dbReference type="OrthoDB" id="9772630at2"/>
<feature type="transmembrane region" description="Helical" evidence="6">
    <location>
        <begin position="447"/>
        <end position="473"/>
    </location>
</feature>
<dbReference type="PIRSF" id="PIRSF005690">
    <property type="entry name" value="GerBA"/>
    <property type="match status" value="1"/>
</dbReference>
<reference evidence="7 8" key="1">
    <citation type="submission" date="2016-10" db="EMBL/GenBank/DDBJ databases">
        <title>Draft genome sequences of four alkaliphilic bacteria belonging to the Anaerobacillus genus.</title>
        <authorList>
            <person name="Bassil N.M."/>
            <person name="Lloyd J.R."/>
        </authorList>
    </citation>
    <scope>NUCLEOTIDE SEQUENCE [LARGE SCALE GENOMIC DNA]</scope>
    <source>
        <strain evidence="7 8">DSM 18345</strain>
    </source>
</reference>
<organism evidence="7 8">
    <name type="scientific">Anaerobacillus alkalilacustris</name>
    <dbReference type="NCBI Taxonomy" id="393763"/>
    <lineage>
        <taxon>Bacteria</taxon>
        <taxon>Bacillati</taxon>
        <taxon>Bacillota</taxon>
        <taxon>Bacilli</taxon>
        <taxon>Bacillales</taxon>
        <taxon>Bacillaceae</taxon>
        <taxon>Anaerobacillus</taxon>
    </lineage>
</organism>
<sequence>MKEKKLKKPILLSSKLRKKDPQSTPLTVNASNIDNDKVTENLECNINKLTETIGNTKDLIIRELIINHNPFIKGAACYVAGLVDEKLVSDFIIESLIEEPLEEYTEVQKNDLLDTLEKKILTVANVSVTNDWNNLIHALLSGKTILFIDGINQAIEGGTTGGEWRSIEEPTSEITIRGPKDSFNESLKTNISLIRRRIKSPHLRPEIFQLGTVSQTDVAILYIDGIANQKLIQEVKERLNRIEIDDILSEATIEELIEDSTFTPFPTIFNTERPDIVANTLVDGRIAIIVDGSPFALIVPTSFAQFFKAAEDYYQRYDFSTLIRILRYFAFSASLLGPSIYIALITFHQDLIPTTLVISLAAQREGIPFPAFIEALIMEITFEVLREAGVRMPRAIGQAVSIVGALVIGQAAVQAGIVSAAMVIVVAGTAISSFTTPSYNIAVAARILRFAMMFFAATMGLYGILIGLIILVAHLCSLRSFGFPYLAPFGPFILEDQKDGLFRFPLWARKRRTRLVNQNRPKRMAHGLKPSPFNQKEEVKDEV</sequence>
<accession>A0A1S2LHZ8</accession>
<keyword evidence="6" id="KW-1133">Transmembrane helix</keyword>
<comment type="subcellular location">
    <subcellularLocation>
        <location evidence="4">Cell membrane</location>
    </subcellularLocation>
    <subcellularLocation>
        <location evidence="1">Membrane</location>
        <topology evidence="1">Multi-pass membrane protein</topology>
    </subcellularLocation>
</comment>
<feature type="transmembrane region" description="Helical" evidence="6">
    <location>
        <begin position="325"/>
        <end position="347"/>
    </location>
</feature>
<dbReference type="InterPro" id="IPR004995">
    <property type="entry name" value="Spore_Ger"/>
</dbReference>
<proteinExistence type="inferred from homology"/>
<dbReference type="Pfam" id="PF03323">
    <property type="entry name" value="GerA"/>
    <property type="match status" value="1"/>
</dbReference>
<evidence type="ECO:0000256" key="3">
    <source>
        <dbReference type="ARBA" id="ARBA00023136"/>
    </source>
</evidence>
<evidence type="ECO:0000256" key="2">
    <source>
        <dbReference type="ARBA" id="ARBA00005278"/>
    </source>
</evidence>
<comment type="caution">
    <text evidence="7">The sequence shown here is derived from an EMBL/GenBank/DDBJ whole genome shotgun (WGS) entry which is preliminary data.</text>
</comment>
<gene>
    <name evidence="7" type="ORF">BKP37_14680</name>
</gene>
<keyword evidence="3 4" id="KW-0472">Membrane</keyword>
<dbReference type="InterPro" id="IPR050768">
    <property type="entry name" value="UPF0353/GerABKA_families"/>
</dbReference>
<dbReference type="EMBL" id="MLQR01000034">
    <property type="protein sequence ID" value="OIJ12021.1"/>
    <property type="molecule type" value="Genomic_DNA"/>
</dbReference>
<feature type="region of interest" description="Disordered" evidence="5">
    <location>
        <begin position="519"/>
        <end position="543"/>
    </location>
</feature>
<evidence type="ECO:0000313" key="8">
    <source>
        <dbReference type="Proteomes" id="UP000179524"/>
    </source>
</evidence>
<dbReference type="GO" id="GO:0009847">
    <property type="term" value="P:spore germination"/>
    <property type="evidence" value="ECO:0007669"/>
    <property type="project" value="UniProtKB-UniRule"/>
</dbReference>
<dbReference type="Proteomes" id="UP000179524">
    <property type="component" value="Unassembled WGS sequence"/>
</dbReference>
<dbReference type="AlphaFoldDB" id="A0A1S2LHZ8"/>
<dbReference type="PANTHER" id="PTHR22550">
    <property type="entry name" value="SPORE GERMINATION PROTEIN"/>
    <property type="match status" value="1"/>
</dbReference>
<name>A0A1S2LHZ8_9BACI</name>
<comment type="similarity">
    <text evidence="2 4">Belongs to the GerABKA family.</text>
</comment>
<evidence type="ECO:0000256" key="5">
    <source>
        <dbReference type="SAM" id="MobiDB-lite"/>
    </source>
</evidence>
<dbReference type="GO" id="GO:0005886">
    <property type="term" value="C:plasma membrane"/>
    <property type="evidence" value="ECO:0007669"/>
    <property type="project" value="UniProtKB-SubCell"/>
</dbReference>
<evidence type="ECO:0000256" key="4">
    <source>
        <dbReference type="PIRNR" id="PIRNR005690"/>
    </source>
</evidence>
<protein>
    <submittedName>
        <fullName evidence="7">Spore germination protein</fullName>
    </submittedName>
</protein>
<evidence type="ECO:0000313" key="7">
    <source>
        <dbReference type="EMBL" id="OIJ12021.1"/>
    </source>
</evidence>
<keyword evidence="6" id="KW-0812">Transmembrane</keyword>
<feature type="transmembrane region" description="Helical" evidence="6">
    <location>
        <begin position="397"/>
        <end position="427"/>
    </location>
</feature>
<dbReference type="PANTHER" id="PTHR22550:SF5">
    <property type="entry name" value="LEUCINE ZIPPER PROTEIN 4"/>
    <property type="match status" value="1"/>
</dbReference>
<dbReference type="RefSeq" id="WP_071310366.1">
    <property type="nucleotide sequence ID" value="NZ_MLQR01000034.1"/>
</dbReference>
<evidence type="ECO:0000256" key="1">
    <source>
        <dbReference type="ARBA" id="ARBA00004141"/>
    </source>
</evidence>
<evidence type="ECO:0000256" key="6">
    <source>
        <dbReference type="SAM" id="Phobius"/>
    </source>
</evidence>